<keyword evidence="2" id="KW-1185">Reference proteome</keyword>
<dbReference type="Gene3D" id="2.40.40.20">
    <property type="match status" value="1"/>
</dbReference>
<sequence length="53" mass="5700">MSTGAWFEPGFGRQQWHPVEQSGNANVLTLDIGTSPLTQGPNAMSCLVDVVRV</sequence>
<gene>
    <name evidence="1" type="ORF">DES54_10749</name>
</gene>
<proteinExistence type="predicted"/>
<comment type="caution">
    <text evidence="1">The sequence shown here is derived from an EMBL/GenBank/DDBJ whole genome shotgun (WGS) entry which is preliminary data.</text>
</comment>
<reference evidence="1 2" key="1">
    <citation type="submission" date="2018-06" db="EMBL/GenBank/DDBJ databases">
        <title>Genomic Encyclopedia of Type Strains, Phase IV (KMG-IV): sequencing the most valuable type-strain genomes for metagenomic binning, comparative biology and taxonomic classification.</title>
        <authorList>
            <person name="Goeker M."/>
        </authorList>
    </citation>
    <scope>NUCLEOTIDE SEQUENCE [LARGE SCALE GENOMIC DNA]</scope>
    <source>
        <strain evidence="1 2">DSM 30166</strain>
    </source>
</reference>
<dbReference type="EMBL" id="QNRY01000007">
    <property type="protein sequence ID" value="RBP64562.1"/>
    <property type="molecule type" value="Genomic_DNA"/>
</dbReference>
<evidence type="ECO:0000313" key="1">
    <source>
        <dbReference type="EMBL" id="RBP64562.1"/>
    </source>
</evidence>
<accession>A0A366I6Z8</accession>
<protein>
    <submittedName>
        <fullName evidence="1">Uncharacterized protein</fullName>
    </submittedName>
</protein>
<dbReference type="Proteomes" id="UP000253046">
    <property type="component" value="Unassembled WGS sequence"/>
</dbReference>
<dbReference type="InterPro" id="IPR009010">
    <property type="entry name" value="Asp_de-COase-like_dom_sf"/>
</dbReference>
<evidence type="ECO:0000313" key="2">
    <source>
        <dbReference type="Proteomes" id="UP000253046"/>
    </source>
</evidence>
<name>A0A366I6Z8_9GAMM</name>
<organism evidence="1 2">
    <name type="scientific">Brenneria salicis ATCC 15712 = DSM 30166</name>
    <dbReference type="NCBI Taxonomy" id="714314"/>
    <lineage>
        <taxon>Bacteria</taxon>
        <taxon>Pseudomonadati</taxon>
        <taxon>Pseudomonadota</taxon>
        <taxon>Gammaproteobacteria</taxon>
        <taxon>Enterobacterales</taxon>
        <taxon>Pectobacteriaceae</taxon>
        <taxon>Brenneria</taxon>
    </lineage>
</organism>
<dbReference type="AlphaFoldDB" id="A0A366I6Z8"/>
<dbReference type="SUPFAM" id="SSF50692">
    <property type="entry name" value="ADC-like"/>
    <property type="match status" value="1"/>
</dbReference>